<dbReference type="AlphaFoldDB" id="A0A9W8YMC7"/>
<evidence type="ECO:0000313" key="2">
    <source>
        <dbReference type="EMBL" id="KAJ4388027.1"/>
    </source>
</evidence>
<protein>
    <submittedName>
        <fullName evidence="2">Uncharacterized protein</fullName>
    </submittedName>
</protein>
<keyword evidence="3" id="KW-1185">Reference proteome</keyword>
<feature type="compositionally biased region" description="Basic and acidic residues" evidence="1">
    <location>
        <begin position="109"/>
        <end position="126"/>
    </location>
</feature>
<feature type="compositionally biased region" description="Polar residues" evidence="1">
    <location>
        <begin position="229"/>
        <end position="252"/>
    </location>
</feature>
<feature type="region of interest" description="Disordered" evidence="1">
    <location>
        <begin position="104"/>
        <end position="130"/>
    </location>
</feature>
<organism evidence="2 3">
    <name type="scientific">Gnomoniopsis smithogilvyi</name>
    <dbReference type="NCBI Taxonomy" id="1191159"/>
    <lineage>
        <taxon>Eukaryota</taxon>
        <taxon>Fungi</taxon>
        <taxon>Dikarya</taxon>
        <taxon>Ascomycota</taxon>
        <taxon>Pezizomycotina</taxon>
        <taxon>Sordariomycetes</taxon>
        <taxon>Sordariomycetidae</taxon>
        <taxon>Diaporthales</taxon>
        <taxon>Gnomoniaceae</taxon>
        <taxon>Gnomoniopsis</taxon>
    </lineage>
</organism>
<feature type="region of interest" description="Disordered" evidence="1">
    <location>
        <begin position="1"/>
        <end position="51"/>
    </location>
</feature>
<dbReference type="OrthoDB" id="10679258at2759"/>
<comment type="caution">
    <text evidence="2">The sequence shown here is derived from an EMBL/GenBank/DDBJ whole genome shotgun (WGS) entry which is preliminary data.</text>
</comment>
<accession>A0A9W8YMC7</accession>
<evidence type="ECO:0000256" key="1">
    <source>
        <dbReference type="SAM" id="MobiDB-lite"/>
    </source>
</evidence>
<dbReference type="EMBL" id="JAPEVB010000005">
    <property type="protein sequence ID" value="KAJ4388027.1"/>
    <property type="molecule type" value="Genomic_DNA"/>
</dbReference>
<name>A0A9W8YMC7_9PEZI</name>
<reference evidence="2" key="1">
    <citation type="submission" date="2022-10" db="EMBL/GenBank/DDBJ databases">
        <title>Tapping the CABI collections for fungal endophytes: first genome assemblies for Collariella, Neodidymelliopsis, Ascochyta clinopodiicola, Didymella pomorum, Didymosphaeria variabile, Neocosmospora piperis and Neocucurbitaria cava.</title>
        <authorList>
            <person name="Hill R."/>
        </authorList>
    </citation>
    <scope>NUCLEOTIDE SEQUENCE</scope>
    <source>
        <strain evidence="2">IMI 355082</strain>
    </source>
</reference>
<evidence type="ECO:0000313" key="3">
    <source>
        <dbReference type="Proteomes" id="UP001140453"/>
    </source>
</evidence>
<feature type="region of interest" description="Disordered" evidence="1">
    <location>
        <begin position="292"/>
        <end position="327"/>
    </location>
</feature>
<gene>
    <name evidence="2" type="ORF">N0V93_008632</name>
</gene>
<sequence>MRPIGSYFGWARGSDSRTSTPAPDDLHPRRTSRQLSWQKSPSEGKKPPFRSLDGLQECFWIEDNLRHTGRQLDTCSERLHGMCDSASRIREELEDLKRMLAAMRTKGGARRDMRDSGSKDSIESPSERPLSFETWTVESSPTQSIQYRETSDETTSYTIASVHTAGESEDTTLEMPLSPQHAPEYLEIFPEILESIEEEDLPFNSVSEAELAASNPVDDVNTMKEEETQYQTPLPVQSSSSHGIDPPQNTHSGDADSEEHQQNPKDVPSSPSQGIHPPKDILIDDSLEEEHQLTPRSVLSTTTEEHDSPQIITTMGNSDEEEDQQTPRSMQSFTVEETHPTHTMVGTLLNEEEHQRTPRSLRPNLGSFDENAETDCITFRYVLGLQNGT</sequence>
<proteinExistence type="predicted"/>
<dbReference type="Proteomes" id="UP001140453">
    <property type="component" value="Unassembled WGS sequence"/>
</dbReference>
<feature type="region of interest" description="Disordered" evidence="1">
    <location>
        <begin position="199"/>
        <end position="280"/>
    </location>
</feature>